<organism evidence="1 2">
    <name type="scientific">Periophthalmus magnuspinnatus</name>
    <dbReference type="NCBI Taxonomy" id="409849"/>
    <lineage>
        <taxon>Eukaryota</taxon>
        <taxon>Metazoa</taxon>
        <taxon>Chordata</taxon>
        <taxon>Craniata</taxon>
        <taxon>Vertebrata</taxon>
        <taxon>Euteleostomi</taxon>
        <taxon>Actinopterygii</taxon>
        <taxon>Neopterygii</taxon>
        <taxon>Teleostei</taxon>
        <taxon>Neoteleostei</taxon>
        <taxon>Acanthomorphata</taxon>
        <taxon>Gobiaria</taxon>
        <taxon>Gobiiformes</taxon>
        <taxon>Gobioidei</taxon>
        <taxon>Gobiidae</taxon>
        <taxon>Oxudercinae</taxon>
        <taxon>Periophthalmus</taxon>
    </lineage>
</organism>
<proteinExistence type="predicted"/>
<dbReference type="Pfam" id="PF15184">
    <property type="entry name" value="TOM6p"/>
    <property type="match status" value="1"/>
</dbReference>
<dbReference type="STRING" id="409849.ENSPMGP00000012187"/>
<evidence type="ECO:0000313" key="2">
    <source>
        <dbReference type="Proteomes" id="UP000261520"/>
    </source>
</evidence>
<name>A0A3B4A542_9GOBI</name>
<dbReference type="PANTHER" id="PTHR15527:SF0">
    <property type="entry name" value="MITOCHONDRIAL IMPORT RECEPTOR SUBUNIT TOM6 HOMOLOG"/>
    <property type="match status" value="1"/>
</dbReference>
<dbReference type="AlphaFoldDB" id="A0A3B4A542"/>
<sequence>MWHLSDRQKEKDAAGAVKCCYFSCYYAPCSSTGLCLYDISYAAGVKVHSRQRAVGITSACRFATDRSDFRRLFADGFWVARNLFDFNLMSPQPVT</sequence>
<keyword evidence="2" id="KW-1185">Reference proteome</keyword>
<protein>
    <submittedName>
        <fullName evidence="1">Uncharacterized protein</fullName>
    </submittedName>
</protein>
<dbReference type="PANTHER" id="PTHR15527">
    <property type="entry name" value="MITOCHONDRIAL IMPORT RECEPTOR SUBUNIT TOM6 HOMOLOG"/>
    <property type="match status" value="1"/>
</dbReference>
<reference evidence="1" key="1">
    <citation type="submission" date="2025-08" db="UniProtKB">
        <authorList>
            <consortium name="Ensembl"/>
        </authorList>
    </citation>
    <scope>IDENTIFICATION</scope>
</reference>
<evidence type="ECO:0000313" key="1">
    <source>
        <dbReference type="Ensembl" id="ENSPMGP00000012187.1"/>
    </source>
</evidence>
<accession>A0A3B4A542</accession>
<dbReference type="InterPro" id="IPR029182">
    <property type="entry name" value="TOMM6"/>
</dbReference>
<reference evidence="1" key="2">
    <citation type="submission" date="2025-09" db="UniProtKB">
        <authorList>
            <consortium name="Ensembl"/>
        </authorList>
    </citation>
    <scope>IDENTIFICATION</scope>
</reference>
<dbReference type="Proteomes" id="UP000261520">
    <property type="component" value="Unplaced"/>
</dbReference>
<dbReference type="Ensembl" id="ENSPMGT00000013003.1">
    <property type="protein sequence ID" value="ENSPMGP00000012187.1"/>
    <property type="gene ID" value="ENSPMGG00000010063.1"/>
</dbReference>
<dbReference type="GO" id="GO:0005742">
    <property type="term" value="C:mitochondrial outer membrane translocase complex"/>
    <property type="evidence" value="ECO:0007669"/>
    <property type="project" value="InterPro"/>
</dbReference>